<dbReference type="InterPro" id="IPR014747">
    <property type="entry name" value="Bac_photo_RC_H_C"/>
</dbReference>
<dbReference type="InterPro" id="IPR011033">
    <property type="entry name" value="PRC_barrel-like_sf"/>
</dbReference>
<dbReference type="Gene3D" id="3.90.50.10">
    <property type="entry name" value="Photosynthetic Reaction Center, subunit H, domain 2"/>
    <property type="match status" value="1"/>
</dbReference>
<dbReference type="EMBL" id="OMOF01000165">
    <property type="protein sequence ID" value="SPF41262.1"/>
    <property type="molecule type" value="Genomic_DNA"/>
</dbReference>
<protein>
    <submittedName>
        <fullName evidence="1">Uncharacterized protein</fullName>
    </submittedName>
</protein>
<dbReference type="AlphaFoldDB" id="A0A2U3KNM0"/>
<proteinExistence type="predicted"/>
<organism evidence="1 2">
    <name type="scientific">Candidatus Desulfosporosinus infrequens</name>
    <dbReference type="NCBI Taxonomy" id="2043169"/>
    <lineage>
        <taxon>Bacteria</taxon>
        <taxon>Bacillati</taxon>
        <taxon>Bacillota</taxon>
        <taxon>Clostridia</taxon>
        <taxon>Eubacteriales</taxon>
        <taxon>Desulfitobacteriaceae</taxon>
        <taxon>Desulfosporosinus</taxon>
    </lineage>
</organism>
<evidence type="ECO:0000313" key="1">
    <source>
        <dbReference type="EMBL" id="SPF41262.1"/>
    </source>
</evidence>
<accession>A0A2U3KNM0</accession>
<evidence type="ECO:0000313" key="2">
    <source>
        <dbReference type="Proteomes" id="UP000238916"/>
    </source>
</evidence>
<gene>
    <name evidence="1" type="ORF">SBF1_2470020</name>
</gene>
<dbReference type="GO" id="GO:0030077">
    <property type="term" value="C:plasma membrane light-harvesting complex"/>
    <property type="evidence" value="ECO:0007669"/>
    <property type="project" value="InterPro"/>
</dbReference>
<dbReference type="Proteomes" id="UP000238916">
    <property type="component" value="Unassembled WGS sequence"/>
</dbReference>
<sequence>MKVFVSLLRETIKQSPEYTEESLLTRDYETGLYRHYNRQGYWADELAAKEHSR</sequence>
<dbReference type="GO" id="GO:0019684">
    <property type="term" value="P:photosynthesis, light reaction"/>
    <property type="evidence" value="ECO:0007669"/>
    <property type="project" value="InterPro"/>
</dbReference>
<dbReference type="SUPFAM" id="SSF50346">
    <property type="entry name" value="PRC-barrel domain"/>
    <property type="match status" value="1"/>
</dbReference>
<reference evidence="2" key="1">
    <citation type="submission" date="2018-02" db="EMBL/GenBank/DDBJ databases">
        <authorList>
            <person name="Hausmann B."/>
        </authorList>
    </citation>
    <scope>NUCLEOTIDE SEQUENCE [LARGE SCALE GENOMIC DNA]</scope>
    <source>
        <strain evidence="2">Peat soil MAG SbF1</strain>
    </source>
</reference>
<name>A0A2U3KNM0_9FIRM</name>